<dbReference type="Proteomes" id="UP000807504">
    <property type="component" value="Unassembled WGS sequence"/>
</dbReference>
<dbReference type="AlphaFoldDB" id="A0A8T0EFF9"/>
<dbReference type="SUPFAM" id="SSF141072">
    <property type="entry name" value="CalX-like"/>
    <property type="match status" value="1"/>
</dbReference>
<reference evidence="6" key="1">
    <citation type="journal article" date="2020" name="bioRxiv">
        <title>Chromosome-level reference genome of the European wasp spider Argiope bruennichi: a resource for studies on range expansion and evolutionary adaptation.</title>
        <authorList>
            <person name="Sheffer M.M."/>
            <person name="Hoppe A."/>
            <person name="Krehenwinkel H."/>
            <person name="Uhl G."/>
            <person name="Kuss A.W."/>
            <person name="Jensen L."/>
            <person name="Jensen C."/>
            <person name="Gillespie R.G."/>
            <person name="Hoff K.J."/>
            <person name="Prost S."/>
        </authorList>
    </citation>
    <scope>NUCLEOTIDE SEQUENCE</scope>
</reference>
<keyword evidence="7" id="KW-1185">Reference proteome</keyword>
<dbReference type="GO" id="GO:0030424">
    <property type="term" value="C:axon"/>
    <property type="evidence" value="ECO:0007669"/>
    <property type="project" value="TreeGrafter"/>
</dbReference>
<keyword evidence="2" id="KW-0677">Repeat</keyword>
<reference evidence="6" key="2">
    <citation type="submission" date="2020-06" db="EMBL/GenBank/DDBJ databases">
        <authorList>
            <person name="Sheffer M."/>
        </authorList>
    </citation>
    <scope>NUCLEOTIDE SEQUENCE</scope>
</reference>
<evidence type="ECO:0000313" key="6">
    <source>
        <dbReference type="EMBL" id="KAF8771746.1"/>
    </source>
</evidence>
<name>A0A8T0EFF9_ARGBR</name>
<keyword evidence="3" id="KW-0106">Calcium</keyword>
<accession>A0A8T0EFF9</accession>
<keyword evidence="4" id="KW-0813">Transport</keyword>
<dbReference type="EMBL" id="JABXBU010002228">
    <property type="protein sequence ID" value="KAF8771746.1"/>
    <property type="molecule type" value="Genomic_DNA"/>
</dbReference>
<evidence type="ECO:0000256" key="4">
    <source>
        <dbReference type="ARBA" id="ARBA00023065"/>
    </source>
</evidence>
<dbReference type="GO" id="GO:0042383">
    <property type="term" value="C:sarcolemma"/>
    <property type="evidence" value="ECO:0007669"/>
    <property type="project" value="TreeGrafter"/>
</dbReference>
<dbReference type="InterPro" id="IPR038081">
    <property type="entry name" value="CalX-like_sf"/>
</dbReference>
<keyword evidence="1" id="KW-0732">Signal</keyword>
<dbReference type="SMART" id="SM00237">
    <property type="entry name" value="Calx_beta"/>
    <property type="match status" value="1"/>
</dbReference>
<dbReference type="Pfam" id="PF03160">
    <property type="entry name" value="Calx-beta"/>
    <property type="match status" value="1"/>
</dbReference>
<comment type="caution">
    <text evidence="6">The sequence shown here is derived from an EMBL/GenBank/DDBJ whole genome shotgun (WGS) entry which is preliminary data.</text>
</comment>
<dbReference type="GO" id="GO:0098794">
    <property type="term" value="C:postsynapse"/>
    <property type="evidence" value="ECO:0007669"/>
    <property type="project" value="TreeGrafter"/>
</dbReference>
<organism evidence="6 7">
    <name type="scientific">Argiope bruennichi</name>
    <name type="common">Wasp spider</name>
    <name type="synonym">Aranea bruennichi</name>
    <dbReference type="NCBI Taxonomy" id="94029"/>
    <lineage>
        <taxon>Eukaryota</taxon>
        <taxon>Metazoa</taxon>
        <taxon>Ecdysozoa</taxon>
        <taxon>Arthropoda</taxon>
        <taxon>Chelicerata</taxon>
        <taxon>Arachnida</taxon>
        <taxon>Araneae</taxon>
        <taxon>Araneomorphae</taxon>
        <taxon>Entelegynae</taxon>
        <taxon>Araneoidea</taxon>
        <taxon>Araneidae</taxon>
        <taxon>Argiope</taxon>
    </lineage>
</organism>
<evidence type="ECO:0000313" key="7">
    <source>
        <dbReference type="Proteomes" id="UP000807504"/>
    </source>
</evidence>
<dbReference type="InterPro" id="IPR051171">
    <property type="entry name" value="CaCA"/>
</dbReference>
<keyword evidence="4" id="KW-0406">Ion transport</keyword>
<dbReference type="PANTHER" id="PTHR11878">
    <property type="entry name" value="SODIUM/CALCIUM EXCHANGER"/>
    <property type="match status" value="1"/>
</dbReference>
<dbReference type="Gene3D" id="2.60.40.2030">
    <property type="match status" value="1"/>
</dbReference>
<evidence type="ECO:0000256" key="2">
    <source>
        <dbReference type="ARBA" id="ARBA00022737"/>
    </source>
</evidence>
<evidence type="ECO:0000256" key="3">
    <source>
        <dbReference type="ARBA" id="ARBA00022837"/>
    </source>
</evidence>
<gene>
    <name evidence="6" type="ORF">HNY73_019123</name>
</gene>
<dbReference type="InterPro" id="IPR003644">
    <property type="entry name" value="Calx_beta"/>
</dbReference>
<evidence type="ECO:0000256" key="1">
    <source>
        <dbReference type="ARBA" id="ARBA00022729"/>
    </source>
</evidence>
<feature type="domain" description="Calx-beta" evidence="5">
    <location>
        <begin position="85"/>
        <end position="184"/>
    </location>
</feature>
<dbReference type="GO" id="GO:0007154">
    <property type="term" value="P:cell communication"/>
    <property type="evidence" value="ECO:0007669"/>
    <property type="project" value="InterPro"/>
</dbReference>
<protein>
    <recommendedName>
        <fullName evidence="5">Calx-beta domain-containing protein</fullName>
    </recommendedName>
</protein>
<evidence type="ECO:0000259" key="5">
    <source>
        <dbReference type="SMART" id="SM00237"/>
    </source>
</evidence>
<sequence length="295" mass="33589">MKPEEIKCILRSYLKEKEHSSAYDDIDGFSYAPPEHMSDLMYMEFQPANLPLDELNAPLEHELEVIAVGIGRQLSEMSDEFELDHAEAINNQTPANGIQFREHIIRVPPNNEFIQIPVVRDGSANGEVKVEWRTCDRSAKAGLHYVNSQGNISFAEGEEEKTIEIKLIKDQEKKTDICFAVELIDDRRTFNTLMIYIDDSKLYPEEQRIIENIFSARHISLSEIVSRLSDKVTHNTFKAALQCLCSNAETIPKELALASELLRLTLPHARLSTLTNVFFEFFSGLPDLEEVAALF</sequence>
<dbReference type="PANTHER" id="PTHR11878:SF76">
    <property type="entry name" value="CALX-BETA DOMAIN-CONTAINING PROTEIN"/>
    <property type="match status" value="1"/>
</dbReference>
<proteinExistence type="predicted"/>
<dbReference type="GO" id="GO:0005432">
    <property type="term" value="F:calcium:sodium antiporter activity"/>
    <property type="evidence" value="ECO:0007669"/>
    <property type="project" value="TreeGrafter"/>
</dbReference>
<dbReference type="GO" id="GO:0098703">
    <property type="term" value="P:calcium ion import across plasma membrane"/>
    <property type="evidence" value="ECO:0007669"/>
    <property type="project" value="TreeGrafter"/>
</dbReference>